<keyword evidence="3" id="KW-0813">Transport</keyword>
<name>A0ABS6JTD3_9BACI</name>
<dbReference type="PANTHER" id="PTHR21716:SF53">
    <property type="entry name" value="PERMEASE PERM-RELATED"/>
    <property type="match status" value="1"/>
</dbReference>
<feature type="transmembrane region" description="Helical" evidence="8">
    <location>
        <begin position="74"/>
        <end position="94"/>
    </location>
</feature>
<feature type="transmembrane region" description="Helical" evidence="8">
    <location>
        <begin position="6"/>
        <end position="22"/>
    </location>
</feature>
<evidence type="ECO:0000256" key="2">
    <source>
        <dbReference type="ARBA" id="ARBA00009773"/>
    </source>
</evidence>
<keyword evidence="10" id="KW-1185">Reference proteome</keyword>
<evidence type="ECO:0000256" key="8">
    <source>
        <dbReference type="SAM" id="Phobius"/>
    </source>
</evidence>
<feature type="transmembrane region" description="Helical" evidence="8">
    <location>
        <begin position="34"/>
        <end position="54"/>
    </location>
</feature>
<keyword evidence="5 8" id="KW-0812">Transmembrane</keyword>
<keyword evidence="4" id="KW-1003">Cell membrane</keyword>
<proteinExistence type="inferred from homology"/>
<feature type="transmembrane region" description="Helical" evidence="8">
    <location>
        <begin position="314"/>
        <end position="337"/>
    </location>
</feature>
<evidence type="ECO:0000256" key="7">
    <source>
        <dbReference type="ARBA" id="ARBA00023136"/>
    </source>
</evidence>
<comment type="subcellular location">
    <subcellularLocation>
        <location evidence="1">Cell membrane</location>
        <topology evidence="1">Multi-pass membrane protein</topology>
    </subcellularLocation>
</comment>
<dbReference type="InterPro" id="IPR002549">
    <property type="entry name" value="AI-2E-like"/>
</dbReference>
<evidence type="ECO:0000313" key="10">
    <source>
        <dbReference type="Proteomes" id="UP000790580"/>
    </source>
</evidence>
<evidence type="ECO:0000256" key="3">
    <source>
        <dbReference type="ARBA" id="ARBA00022448"/>
    </source>
</evidence>
<dbReference type="Pfam" id="PF01594">
    <property type="entry name" value="AI-2E_transport"/>
    <property type="match status" value="1"/>
</dbReference>
<protein>
    <submittedName>
        <fullName evidence="9">AI-2E family transporter</fullName>
    </submittedName>
</protein>
<dbReference type="Proteomes" id="UP000790580">
    <property type="component" value="Unassembled WGS sequence"/>
</dbReference>
<dbReference type="EMBL" id="JAHQCR010000045">
    <property type="protein sequence ID" value="MBU9721843.1"/>
    <property type="molecule type" value="Genomic_DNA"/>
</dbReference>
<gene>
    <name evidence="9" type="ORF">KS407_10400</name>
</gene>
<dbReference type="RefSeq" id="WP_088076019.1">
    <property type="nucleotide sequence ID" value="NZ_JAHQCR010000045.1"/>
</dbReference>
<keyword evidence="6 8" id="KW-1133">Transmembrane helix</keyword>
<evidence type="ECO:0000256" key="5">
    <source>
        <dbReference type="ARBA" id="ARBA00022692"/>
    </source>
</evidence>
<comment type="caution">
    <text evidence="9">The sequence shown here is derived from an EMBL/GenBank/DDBJ whole genome shotgun (WGS) entry which is preliminary data.</text>
</comment>
<organism evidence="9 10">
    <name type="scientific">Evansella alkalicola</name>
    <dbReference type="NCBI Taxonomy" id="745819"/>
    <lineage>
        <taxon>Bacteria</taxon>
        <taxon>Bacillati</taxon>
        <taxon>Bacillota</taxon>
        <taxon>Bacilli</taxon>
        <taxon>Bacillales</taxon>
        <taxon>Bacillaceae</taxon>
        <taxon>Evansella</taxon>
    </lineage>
</organism>
<feature type="transmembrane region" description="Helical" evidence="8">
    <location>
        <begin position="247"/>
        <end position="266"/>
    </location>
</feature>
<feature type="transmembrane region" description="Helical" evidence="8">
    <location>
        <begin position="272"/>
        <end position="293"/>
    </location>
</feature>
<accession>A0ABS6JTD3</accession>
<sequence length="374" mass="42069">MFENRFFKVLVGIILILLVVFLSTKVPFIFRPLVVFFQTLFIPFLIAGVLFYLLRPIVTFLHKQKIPKGLAIVFIYLGLIGIATGFVFLIGPILQRQLMNLVDNMPRLVNDLGAILIQIQDNEWIARYQETENFSIEGIIDNVTSYIMASIDFLSTNIAKLIGSVINFVLVFIIVPFMLFYLLKDGEKAPNQVLRFFPEKQQVEGRRILKDMDEALGSYIQGQIIVSFCVGVLMYIAFLIIGIEYSLILALVAMFTNVIPFVGPWIGTIPAVIVALIHSPIMVLWVLLAIVIVQQIESNLIAPQVMGKKLSIHPLTIIILILVGGRFAGFFGLLLAVPTYAASKVIVSHTYRLLKLRKRNDERIAEEQAAAKES</sequence>
<reference evidence="9 10" key="1">
    <citation type="submission" date="2021-06" db="EMBL/GenBank/DDBJ databases">
        <title>Bacillus sp. RD4P76, an endophyte from a halophyte.</title>
        <authorList>
            <person name="Sun J.-Q."/>
        </authorList>
    </citation>
    <scope>NUCLEOTIDE SEQUENCE [LARGE SCALE GENOMIC DNA]</scope>
    <source>
        <strain evidence="9 10">JCM 17098</strain>
    </source>
</reference>
<feature type="transmembrane region" description="Helical" evidence="8">
    <location>
        <begin position="161"/>
        <end position="183"/>
    </location>
</feature>
<evidence type="ECO:0000256" key="4">
    <source>
        <dbReference type="ARBA" id="ARBA00022475"/>
    </source>
</evidence>
<evidence type="ECO:0000313" key="9">
    <source>
        <dbReference type="EMBL" id="MBU9721843.1"/>
    </source>
</evidence>
<comment type="similarity">
    <text evidence="2">Belongs to the autoinducer-2 exporter (AI-2E) (TC 2.A.86) family.</text>
</comment>
<dbReference type="PANTHER" id="PTHR21716">
    <property type="entry name" value="TRANSMEMBRANE PROTEIN"/>
    <property type="match status" value="1"/>
</dbReference>
<keyword evidence="7 8" id="KW-0472">Membrane</keyword>
<evidence type="ECO:0000256" key="1">
    <source>
        <dbReference type="ARBA" id="ARBA00004651"/>
    </source>
</evidence>
<evidence type="ECO:0000256" key="6">
    <source>
        <dbReference type="ARBA" id="ARBA00022989"/>
    </source>
</evidence>
<feature type="transmembrane region" description="Helical" evidence="8">
    <location>
        <begin position="219"/>
        <end position="240"/>
    </location>
</feature>